<evidence type="ECO:0000256" key="1">
    <source>
        <dbReference type="ARBA" id="ARBA00004370"/>
    </source>
</evidence>
<dbReference type="InterPro" id="IPR036179">
    <property type="entry name" value="Ig-like_dom_sf"/>
</dbReference>
<evidence type="ECO:0000256" key="2">
    <source>
        <dbReference type="ARBA" id="ARBA00023136"/>
    </source>
</evidence>
<feature type="domain" description="Ig-like" evidence="6">
    <location>
        <begin position="5"/>
        <end position="115"/>
    </location>
</feature>
<dbReference type="SUPFAM" id="SSF48726">
    <property type="entry name" value="Immunoglobulin"/>
    <property type="match status" value="2"/>
</dbReference>
<keyword evidence="2 4" id="KW-0472">Membrane</keyword>
<feature type="transmembrane region" description="Helical" evidence="4">
    <location>
        <begin position="252"/>
        <end position="278"/>
    </location>
</feature>
<proteinExistence type="predicted"/>
<name>A0A3Q3NDD7_9LABR</name>
<dbReference type="Pfam" id="PF07686">
    <property type="entry name" value="V-set"/>
    <property type="match status" value="1"/>
</dbReference>
<keyword evidence="8" id="KW-1185">Reference proteome</keyword>
<feature type="signal peptide" evidence="5">
    <location>
        <begin position="1"/>
        <end position="19"/>
    </location>
</feature>
<dbReference type="PROSITE" id="PS50835">
    <property type="entry name" value="IG_LIKE"/>
    <property type="match status" value="2"/>
</dbReference>
<keyword evidence="3" id="KW-0393">Immunoglobulin domain</keyword>
<dbReference type="Gene3D" id="2.60.40.10">
    <property type="entry name" value="Immunoglobulins"/>
    <property type="match status" value="2"/>
</dbReference>
<keyword evidence="4" id="KW-1133">Transmembrane helix</keyword>
<evidence type="ECO:0000313" key="7">
    <source>
        <dbReference type="Ensembl" id="ENSLBEP00000032240.1"/>
    </source>
</evidence>
<dbReference type="GO" id="GO:0005102">
    <property type="term" value="F:signaling receptor binding"/>
    <property type="evidence" value="ECO:0007669"/>
    <property type="project" value="TreeGrafter"/>
</dbReference>
<organism evidence="7 8">
    <name type="scientific">Labrus bergylta</name>
    <name type="common">ballan wrasse</name>
    <dbReference type="NCBI Taxonomy" id="56723"/>
    <lineage>
        <taxon>Eukaryota</taxon>
        <taxon>Metazoa</taxon>
        <taxon>Chordata</taxon>
        <taxon>Craniata</taxon>
        <taxon>Vertebrata</taxon>
        <taxon>Euteleostomi</taxon>
        <taxon>Actinopterygii</taxon>
        <taxon>Neopterygii</taxon>
        <taxon>Teleostei</taxon>
        <taxon>Neoteleostei</taxon>
        <taxon>Acanthomorphata</taxon>
        <taxon>Eupercaria</taxon>
        <taxon>Labriformes</taxon>
        <taxon>Labridae</taxon>
        <taxon>Labrus</taxon>
    </lineage>
</organism>
<dbReference type="PANTHER" id="PTHR24100">
    <property type="entry name" value="BUTYROPHILIN"/>
    <property type="match status" value="1"/>
</dbReference>
<dbReference type="InterPro" id="IPR013106">
    <property type="entry name" value="Ig_V-set"/>
</dbReference>
<evidence type="ECO:0000259" key="6">
    <source>
        <dbReference type="PROSITE" id="PS50835"/>
    </source>
</evidence>
<keyword evidence="4" id="KW-0812">Transmembrane</keyword>
<sequence length="315" mass="35406">MNLSPVLIILSIFAVITNGLSHKLVVEEGQDVVLPCSPSTKENLEEKLFDWKKDENKDRKEVFFYMEGKYYGNGKSGQDKQFEGRVSHFNDELRNGNASIKIRKTKVADSGVYTCIFPKLEPPQKFHIELVVEPVFKDRSGENPAASPEPYTRTLHQTQDRALLQCEVRGASPEPKLEWRDSSGKLLHAEEAQRSITEGKYNPTIQINVTKSGEYHCVLKQEGIHHNISAKTFVFISEKVCEDSSVKVLNGWIGWMAFGLAVGAVVMAAVLTLCIPALRYRVIDFLSRLKPQRDQIQMNGVNENIAMIARGDGDP</sequence>
<reference evidence="7" key="2">
    <citation type="submission" date="2025-09" db="UniProtKB">
        <authorList>
            <consortium name="Ensembl"/>
        </authorList>
    </citation>
    <scope>IDENTIFICATION</scope>
</reference>
<evidence type="ECO:0000256" key="5">
    <source>
        <dbReference type="SAM" id="SignalP"/>
    </source>
</evidence>
<dbReference type="SMART" id="SM00406">
    <property type="entry name" value="IGv"/>
    <property type="match status" value="1"/>
</dbReference>
<accession>A0A3Q3NDD7</accession>
<dbReference type="SMART" id="SM00409">
    <property type="entry name" value="IG"/>
    <property type="match status" value="2"/>
</dbReference>
<dbReference type="GO" id="GO:0001817">
    <property type="term" value="P:regulation of cytokine production"/>
    <property type="evidence" value="ECO:0007669"/>
    <property type="project" value="TreeGrafter"/>
</dbReference>
<reference evidence="7" key="1">
    <citation type="submission" date="2025-08" db="UniProtKB">
        <authorList>
            <consortium name="Ensembl"/>
        </authorList>
    </citation>
    <scope>IDENTIFICATION</scope>
</reference>
<feature type="domain" description="Ig-like" evidence="6">
    <location>
        <begin position="144"/>
        <end position="229"/>
    </location>
</feature>
<dbReference type="AlphaFoldDB" id="A0A3Q3NDD7"/>
<dbReference type="GO" id="GO:0050852">
    <property type="term" value="P:T cell receptor signaling pathway"/>
    <property type="evidence" value="ECO:0007669"/>
    <property type="project" value="TreeGrafter"/>
</dbReference>
<evidence type="ECO:0000256" key="4">
    <source>
        <dbReference type="SAM" id="Phobius"/>
    </source>
</evidence>
<keyword evidence="5" id="KW-0732">Signal</keyword>
<protein>
    <submittedName>
        <fullName evidence="7">Butyrophilin-like protein 2</fullName>
    </submittedName>
</protein>
<dbReference type="Proteomes" id="UP000261660">
    <property type="component" value="Unplaced"/>
</dbReference>
<dbReference type="InterPro" id="IPR050504">
    <property type="entry name" value="IgSF_BTN/MOG"/>
</dbReference>
<dbReference type="InterPro" id="IPR007110">
    <property type="entry name" value="Ig-like_dom"/>
</dbReference>
<feature type="chain" id="PRO_5018776447" evidence="5">
    <location>
        <begin position="20"/>
        <end position="315"/>
    </location>
</feature>
<evidence type="ECO:0000313" key="8">
    <source>
        <dbReference type="Proteomes" id="UP000261660"/>
    </source>
</evidence>
<dbReference type="PANTHER" id="PTHR24100:SF151">
    <property type="entry name" value="ICOS LIGAND"/>
    <property type="match status" value="1"/>
</dbReference>
<dbReference type="OrthoDB" id="9049620at2759"/>
<dbReference type="InterPro" id="IPR003599">
    <property type="entry name" value="Ig_sub"/>
</dbReference>
<dbReference type="InterPro" id="IPR013783">
    <property type="entry name" value="Ig-like_fold"/>
</dbReference>
<comment type="subcellular location">
    <subcellularLocation>
        <location evidence="1">Membrane</location>
    </subcellularLocation>
</comment>
<dbReference type="GO" id="GO:0009897">
    <property type="term" value="C:external side of plasma membrane"/>
    <property type="evidence" value="ECO:0007669"/>
    <property type="project" value="TreeGrafter"/>
</dbReference>
<evidence type="ECO:0000256" key="3">
    <source>
        <dbReference type="ARBA" id="ARBA00023319"/>
    </source>
</evidence>
<dbReference type="GeneTree" id="ENSGT01030000235070"/>
<dbReference type="Ensembl" id="ENSLBET00000033683.1">
    <property type="protein sequence ID" value="ENSLBEP00000032240.1"/>
    <property type="gene ID" value="ENSLBEG00000024312.1"/>
</dbReference>